<dbReference type="AlphaFoldDB" id="W0F874"/>
<evidence type="ECO:0000313" key="1">
    <source>
        <dbReference type="EMBL" id="AHF18023.1"/>
    </source>
</evidence>
<sequence>MIFNIARGVNRAATEALQSFKMINKMPFIFEVFQFFIH</sequence>
<dbReference type="HOGENOM" id="CLU_3330658_0_0_10"/>
<name>W0F874_9BACT</name>
<dbReference type="Proteomes" id="UP000003586">
    <property type="component" value="Chromosome"/>
</dbReference>
<proteinExistence type="predicted"/>
<protein>
    <submittedName>
        <fullName evidence="1">Uncharacterized protein</fullName>
    </submittedName>
</protein>
<gene>
    <name evidence="1" type="ORF">NIASO_18900</name>
</gene>
<keyword evidence="2" id="KW-1185">Reference proteome</keyword>
<reference evidence="1 2" key="1">
    <citation type="submission" date="2013-12" db="EMBL/GenBank/DDBJ databases">
        <authorList>
            <consortium name="DOE Joint Genome Institute"/>
            <person name="Eisen J."/>
            <person name="Huntemann M."/>
            <person name="Han J."/>
            <person name="Chen A."/>
            <person name="Kyrpides N."/>
            <person name="Mavromatis K."/>
            <person name="Markowitz V."/>
            <person name="Palaniappan K."/>
            <person name="Ivanova N."/>
            <person name="Schaumberg A."/>
            <person name="Pati A."/>
            <person name="Liolios K."/>
            <person name="Nordberg H.P."/>
            <person name="Cantor M.N."/>
            <person name="Hua S.X."/>
            <person name="Woyke T."/>
        </authorList>
    </citation>
    <scope>NUCLEOTIDE SEQUENCE [LARGE SCALE GENOMIC DNA]</scope>
    <source>
        <strain evidence="2">DSM 19437</strain>
    </source>
</reference>
<dbReference type="EMBL" id="CP007035">
    <property type="protein sequence ID" value="AHF18023.1"/>
    <property type="molecule type" value="Genomic_DNA"/>
</dbReference>
<evidence type="ECO:0000313" key="2">
    <source>
        <dbReference type="Proteomes" id="UP000003586"/>
    </source>
</evidence>
<dbReference type="KEGG" id="nso:NIASO_18900"/>
<organism evidence="1 2">
    <name type="scientific">Niabella soli DSM 19437</name>
    <dbReference type="NCBI Taxonomy" id="929713"/>
    <lineage>
        <taxon>Bacteria</taxon>
        <taxon>Pseudomonadati</taxon>
        <taxon>Bacteroidota</taxon>
        <taxon>Chitinophagia</taxon>
        <taxon>Chitinophagales</taxon>
        <taxon>Chitinophagaceae</taxon>
        <taxon>Niabella</taxon>
    </lineage>
</organism>
<dbReference type="STRING" id="929713.NIASO_18900"/>
<accession>W0F874</accession>